<sequence>MQMKANSEAAASASVGLNIQKGKKARSPNTTQRTSAQSQLLEKLWKTWKLFKRLNSIIDEREGSDADINERIGESRAAFLKLKIWNSKQLSTKIKQFCCTELKLRGLSRTDLNEECWWAAYTLP</sequence>
<dbReference type="Proteomes" id="UP000277204">
    <property type="component" value="Unassembled WGS sequence"/>
</dbReference>
<name>A0A183LWF7_9TREM</name>
<dbReference type="AlphaFoldDB" id="A0A183LWF7"/>
<proteinExistence type="predicted"/>
<dbReference type="EMBL" id="UZAI01003443">
    <property type="protein sequence ID" value="VDO79836.1"/>
    <property type="molecule type" value="Genomic_DNA"/>
</dbReference>
<keyword evidence="2" id="KW-1185">Reference proteome</keyword>
<gene>
    <name evidence="1" type="ORF">SMRZ_LOCUS8132</name>
</gene>
<organism evidence="1 2">
    <name type="scientific">Schistosoma margrebowiei</name>
    <dbReference type="NCBI Taxonomy" id="48269"/>
    <lineage>
        <taxon>Eukaryota</taxon>
        <taxon>Metazoa</taxon>
        <taxon>Spiralia</taxon>
        <taxon>Lophotrochozoa</taxon>
        <taxon>Platyhelminthes</taxon>
        <taxon>Trematoda</taxon>
        <taxon>Digenea</taxon>
        <taxon>Strigeidida</taxon>
        <taxon>Schistosomatoidea</taxon>
        <taxon>Schistosomatidae</taxon>
        <taxon>Schistosoma</taxon>
    </lineage>
</organism>
<evidence type="ECO:0000313" key="2">
    <source>
        <dbReference type="Proteomes" id="UP000277204"/>
    </source>
</evidence>
<accession>A0A183LWF7</accession>
<reference evidence="1 2" key="1">
    <citation type="submission" date="2018-11" db="EMBL/GenBank/DDBJ databases">
        <authorList>
            <consortium name="Pathogen Informatics"/>
        </authorList>
    </citation>
    <scope>NUCLEOTIDE SEQUENCE [LARGE SCALE GENOMIC DNA]</scope>
    <source>
        <strain evidence="1 2">Zambia</strain>
    </source>
</reference>
<evidence type="ECO:0000313" key="1">
    <source>
        <dbReference type="EMBL" id="VDO79836.1"/>
    </source>
</evidence>
<protein>
    <submittedName>
        <fullName evidence="1">Uncharacterized protein</fullName>
    </submittedName>
</protein>